<dbReference type="RefSeq" id="WP_166698216.1">
    <property type="nucleotide sequence ID" value="NZ_JAAQTL010000001.1"/>
</dbReference>
<keyword evidence="1" id="KW-0732">Signal</keyword>
<evidence type="ECO:0000313" key="2">
    <source>
        <dbReference type="EMBL" id="NID14506.1"/>
    </source>
</evidence>
<name>A0A7X5TNE5_9GAMM</name>
<feature type="signal peptide" evidence="1">
    <location>
        <begin position="1"/>
        <end position="21"/>
    </location>
</feature>
<evidence type="ECO:0000313" key="3">
    <source>
        <dbReference type="Proteomes" id="UP000518878"/>
    </source>
</evidence>
<dbReference type="PROSITE" id="PS51257">
    <property type="entry name" value="PROKAR_LIPOPROTEIN"/>
    <property type="match status" value="1"/>
</dbReference>
<proteinExistence type="predicted"/>
<gene>
    <name evidence="2" type="ORF">HBF32_03390</name>
</gene>
<dbReference type="Proteomes" id="UP000518878">
    <property type="component" value="Unassembled WGS sequence"/>
</dbReference>
<feature type="chain" id="PRO_5031498483" description="Lipoprotein" evidence="1">
    <location>
        <begin position="22"/>
        <end position="148"/>
    </location>
</feature>
<accession>A0A7X5TNE5</accession>
<evidence type="ECO:0000256" key="1">
    <source>
        <dbReference type="SAM" id="SignalP"/>
    </source>
</evidence>
<dbReference type="EMBL" id="JAAQTL010000001">
    <property type="protein sequence ID" value="NID14506.1"/>
    <property type="molecule type" value="Genomic_DNA"/>
</dbReference>
<comment type="caution">
    <text evidence="2">The sequence shown here is derived from an EMBL/GenBank/DDBJ whole genome shotgun (WGS) entry which is preliminary data.</text>
</comment>
<reference evidence="2 3" key="1">
    <citation type="journal article" date="2006" name="Int. J. Syst. Evol. Microbiol.">
        <title>Dyella yeojuensis sp. nov., isolated from greenhouse soil in Korea.</title>
        <authorList>
            <person name="Kim B.Y."/>
            <person name="Weon H.Y."/>
            <person name="Lee K.H."/>
            <person name="Seok S.J."/>
            <person name="Kwon S.W."/>
            <person name="Go S.J."/>
            <person name="Stackebrandt E."/>
        </authorList>
    </citation>
    <scope>NUCLEOTIDE SEQUENCE [LARGE SCALE GENOMIC DNA]</scope>
    <source>
        <strain evidence="2 3">DSM 17673</strain>
    </source>
</reference>
<evidence type="ECO:0008006" key="4">
    <source>
        <dbReference type="Google" id="ProtNLM"/>
    </source>
</evidence>
<organism evidence="2 3">
    <name type="scientific">Luteibacter yeojuensis</name>
    <dbReference type="NCBI Taxonomy" id="345309"/>
    <lineage>
        <taxon>Bacteria</taxon>
        <taxon>Pseudomonadati</taxon>
        <taxon>Pseudomonadota</taxon>
        <taxon>Gammaproteobacteria</taxon>
        <taxon>Lysobacterales</taxon>
        <taxon>Rhodanobacteraceae</taxon>
        <taxon>Luteibacter</taxon>
    </lineage>
</organism>
<dbReference type="AlphaFoldDB" id="A0A7X5TNE5"/>
<sequence length="148" mass="15681">MPIYRSPLGFMIATLVIGAGACTSGVSTARERETTVCELHDALASPPSGRVHVKALLFAGPRHGTILTDARCRGKSVGVRFVDPIPSGSTLERFEKALSGDVMDLSLRAFEVQVSGVVKPAGPGMPESLLVIDRVDSFSKQESADISR</sequence>
<protein>
    <recommendedName>
        <fullName evidence="4">Lipoprotein</fullName>
    </recommendedName>
</protein>
<keyword evidence="3" id="KW-1185">Reference proteome</keyword>